<evidence type="ECO:0000313" key="15">
    <source>
        <dbReference type="EMBL" id="CAD9816342.1"/>
    </source>
</evidence>
<evidence type="ECO:0000256" key="10">
    <source>
        <dbReference type="ARBA" id="ARBA00022989"/>
    </source>
</evidence>
<dbReference type="InterPro" id="IPR006845">
    <property type="entry name" value="Pex_N"/>
</dbReference>
<evidence type="ECO:0000256" key="7">
    <source>
        <dbReference type="ARBA" id="ARBA00022771"/>
    </source>
</evidence>
<keyword evidence="11" id="KW-0472">Membrane</keyword>
<accession>A0A7S2UDA7</accession>
<dbReference type="GO" id="GO:0006513">
    <property type="term" value="P:protein monoubiquitination"/>
    <property type="evidence" value="ECO:0007669"/>
    <property type="project" value="TreeGrafter"/>
</dbReference>
<dbReference type="GO" id="GO:0005778">
    <property type="term" value="C:peroxisomal membrane"/>
    <property type="evidence" value="ECO:0007669"/>
    <property type="project" value="UniProtKB-SubCell"/>
</dbReference>
<keyword evidence="12" id="KW-0576">Peroxisome</keyword>
<dbReference type="GO" id="GO:0016558">
    <property type="term" value="P:protein import into peroxisome matrix"/>
    <property type="evidence" value="ECO:0007669"/>
    <property type="project" value="InterPro"/>
</dbReference>
<keyword evidence="4" id="KW-0813">Transport</keyword>
<dbReference type="GO" id="GO:0008270">
    <property type="term" value="F:zinc ion binding"/>
    <property type="evidence" value="ECO:0007669"/>
    <property type="project" value="UniProtKB-KW"/>
</dbReference>
<keyword evidence="7" id="KW-0863">Zinc-finger</keyword>
<evidence type="ECO:0000256" key="1">
    <source>
        <dbReference type="ARBA" id="ARBA00004585"/>
    </source>
</evidence>
<protein>
    <recommendedName>
        <fullName evidence="13">Peroxin-12</fullName>
    </recommendedName>
</protein>
<keyword evidence="10" id="KW-1133">Transmembrane helix</keyword>
<proteinExistence type="inferred from homology"/>
<evidence type="ECO:0000256" key="11">
    <source>
        <dbReference type="ARBA" id="ARBA00023136"/>
    </source>
</evidence>
<evidence type="ECO:0000256" key="5">
    <source>
        <dbReference type="ARBA" id="ARBA00022692"/>
    </source>
</evidence>
<keyword evidence="9" id="KW-0653">Protein transport</keyword>
<dbReference type="SUPFAM" id="SSF57850">
    <property type="entry name" value="RING/U-box"/>
    <property type="match status" value="1"/>
</dbReference>
<comment type="subcellular location">
    <subcellularLocation>
        <location evidence="1">Peroxisome membrane</location>
        <topology evidence="1">Multi-pass membrane protein</topology>
    </subcellularLocation>
</comment>
<dbReference type="GO" id="GO:0004842">
    <property type="term" value="F:ubiquitin-protein transferase activity"/>
    <property type="evidence" value="ECO:0007669"/>
    <property type="project" value="TreeGrafter"/>
</dbReference>
<dbReference type="AlphaFoldDB" id="A0A7S2UDA7"/>
<reference evidence="15" key="1">
    <citation type="submission" date="2021-01" db="EMBL/GenBank/DDBJ databases">
        <authorList>
            <person name="Corre E."/>
            <person name="Pelletier E."/>
            <person name="Niang G."/>
            <person name="Scheremetjew M."/>
            <person name="Finn R."/>
            <person name="Kale V."/>
            <person name="Holt S."/>
            <person name="Cochrane G."/>
            <person name="Meng A."/>
            <person name="Brown T."/>
            <person name="Cohen L."/>
        </authorList>
    </citation>
    <scope>NUCLEOTIDE SEQUENCE</scope>
    <source>
        <strain evidence="15">CCMP2084</strain>
    </source>
</reference>
<dbReference type="Gene3D" id="3.30.40.10">
    <property type="entry name" value="Zinc/RING finger domain, C3HC4 (zinc finger)"/>
    <property type="match status" value="1"/>
</dbReference>
<keyword evidence="5" id="KW-0812">Transmembrane</keyword>
<feature type="domain" description="RING-type" evidence="14">
    <location>
        <begin position="392"/>
        <end position="429"/>
    </location>
</feature>
<dbReference type="InterPro" id="IPR013083">
    <property type="entry name" value="Znf_RING/FYVE/PHD"/>
</dbReference>
<keyword evidence="6" id="KW-0479">Metal-binding</keyword>
<dbReference type="InterPro" id="IPR001841">
    <property type="entry name" value="Znf_RING"/>
</dbReference>
<dbReference type="PANTHER" id="PTHR12888">
    <property type="entry name" value="PEROXISOME ASSEMBLY PROTEIN 12 PEROXIN-12"/>
    <property type="match status" value="1"/>
</dbReference>
<evidence type="ECO:0000256" key="2">
    <source>
        <dbReference type="ARBA" id="ARBA00004906"/>
    </source>
</evidence>
<sequence>MNAIDSSMGDNPASSVAIPSSVSALLAEETTIDPLSPLPSFLELMLVDATTSSGRAALSAALDATASSAATSAVAYRDGWKGRFLLAVARLGRRYRAEILLILTYAIERSCLHSKSICATASESVYSLKRSKLYPMTSSDGAGSSTTAYRSLARLPTHDKTRVALIASLGPYLKDRLDTWYQNARTREQMGMNEQEFFSQQQQQQQPLSPGSFDWRLQRKRTMEKIRSLFVLVYPYLHMTHEGTIVFYQWSYLVGRSVFYSPSLHALGMIIRRVTMADIQTQNNTKSLVQSSKELSKPKIEDAMKAARKLAGYGLVAAVMIGWASNIRTELHRRRQQWINESVSSQINNRAPNISLPVNSGAGIAVPPPQPPKVMLSANTPIQSLPLNKALCPLCRQTRVNPVASTSGYVFCYRCLVLYVRDHGTCPLTGLPCPESKLVRVYETEQEHDQ</sequence>
<comment type="similarity">
    <text evidence="3">Belongs to the pex2/pex10/pex12 family.</text>
</comment>
<dbReference type="CDD" id="cd16451">
    <property type="entry name" value="mRING_PEX12"/>
    <property type="match status" value="1"/>
</dbReference>
<evidence type="ECO:0000256" key="8">
    <source>
        <dbReference type="ARBA" id="ARBA00022833"/>
    </source>
</evidence>
<evidence type="ECO:0000256" key="4">
    <source>
        <dbReference type="ARBA" id="ARBA00022448"/>
    </source>
</evidence>
<evidence type="ECO:0000256" key="12">
    <source>
        <dbReference type="ARBA" id="ARBA00023140"/>
    </source>
</evidence>
<comment type="pathway">
    <text evidence="2">Protein modification; protein ubiquitination.</text>
</comment>
<dbReference type="SMART" id="SM00184">
    <property type="entry name" value="RING"/>
    <property type="match status" value="1"/>
</dbReference>
<keyword evidence="8" id="KW-0862">Zinc</keyword>
<evidence type="ECO:0000256" key="6">
    <source>
        <dbReference type="ARBA" id="ARBA00022723"/>
    </source>
</evidence>
<evidence type="ECO:0000256" key="9">
    <source>
        <dbReference type="ARBA" id="ARBA00022927"/>
    </source>
</evidence>
<name>A0A7S2UDA7_9STRA</name>
<dbReference type="PANTHER" id="PTHR12888:SF0">
    <property type="entry name" value="PEROXISOME ASSEMBLY PROTEIN 12"/>
    <property type="match status" value="1"/>
</dbReference>
<dbReference type="Pfam" id="PF04757">
    <property type="entry name" value="Pex2_Pex12"/>
    <property type="match status" value="1"/>
</dbReference>
<gene>
    <name evidence="15" type="ORF">ASEP1449_LOCUS8174</name>
</gene>
<evidence type="ECO:0000259" key="14">
    <source>
        <dbReference type="SMART" id="SM00184"/>
    </source>
</evidence>
<dbReference type="GO" id="GO:1990429">
    <property type="term" value="C:peroxisomal importomer complex"/>
    <property type="evidence" value="ECO:0007669"/>
    <property type="project" value="TreeGrafter"/>
</dbReference>
<dbReference type="InterPro" id="IPR017375">
    <property type="entry name" value="PEX12"/>
</dbReference>
<organism evidence="15">
    <name type="scientific">Attheya septentrionalis</name>
    <dbReference type="NCBI Taxonomy" id="420275"/>
    <lineage>
        <taxon>Eukaryota</taxon>
        <taxon>Sar</taxon>
        <taxon>Stramenopiles</taxon>
        <taxon>Ochrophyta</taxon>
        <taxon>Bacillariophyta</taxon>
        <taxon>Coscinodiscophyceae</taxon>
        <taxon>Chaetocerotophycidae</taxon>
        <taxon>Chaetocerotales</taxon>
        <taxon>Attheyaceae</taxon>
        <taxon>Attheya</taxon>
    </lineage>
</organism>
<evidence type="ECO:0000256" key="3">
    <source>
        <dbReference type="ARBA" id="ARBA00008704"/>
    </source>
</evidence>
<evidence type="ECO:0000256" key="13">
    <source>
        <dbReference type="ARBA" id="ARBA00029692"/>
    </source>
</evidence>
<dbReference type="EMBL" id="HBHQ01012296">
    <property type="protein sequence ID" value="CAD9816342.1"/>
    <property type="molecule type" value="Transcribed_RNA"/>
</dbReference>